<accession>N9A154</accession>
<protein>
    <submittedName>
        <fullName evidence="1">Uncharacterized protein</fullName>
    </submittedName>
</protein>
<dbReference type="AlphaFoldDB" id="N9A154"/>
<comment type="caution">
    <text evidence="1">The sequence shown here is derived from an EMBL/GenBank/DDBJ whole genome shotgun (WGS) entry which is preliminary data.</text>
</comment>
<dbReference type="GeneID" id="58194488"/>
<dbReference type="PATRIC" id="fig|1191460.12.peg.1594"/>
<dbReference type="OrthoDB" id="8480829at2"/>
<keyword evidence="2" id="KW-1185">Reference proteome</keyword>
<dbReference type="eggNOG" id="ENOG5032A21">
    <property type="taxonomic scope" value="Bacteria"/>
</dbReference>
<gene>
    <name evidence="1" type="ORF">F959_01608</name>
</gene>
<evidence type="ECO:0000313" key="1">
    <source>
        <dbReference type="EMBL" id="ENV37485.1"/>
    </source>
</evidence>
<dbReference type="EMBL" id="APPO01000011">
    <property type="protein sequence ID" value="ENV37485.1"/>
    <property type="molecule type" value="Genomic_DNA"/>
</dbReference>
<reference evidence="1 2" key="1">
    <citation type="submission" date="2013-02" db="EMBL/GenBank/DDBJ databases">
        <title>The Genome Sequence of Acinetobacter venetianus CIP 110063.</title>
        <authorList>
            <consortium name="The Broad Institute Genome Sequencing Platform"/>
            <consortium name="The Broad Institute Genome Sequencing Center for Infectious Disease"/>
            <person name="Cerqueira G."/>
            <person name="Feldgarden M."/>
            <person name="Courvalin P."/>
            <person name="Perichon B."/>
            <person name="Grillot-Courvalin C."/>
            <person name="Clermont D."/>
            <person name="Rocha E."/>
            <person name="Yoon E.-J."/>
            <person name="Nemec A."/>
            <person name="Walker B."/>
            <person name="Young S.K."/>
            <person name="Zeng Q."/>
            <person name="Gargeya S."/>
            <person name="Fitzgerald M."/>
            <person name="Haas B."/>
            <person name="Abouelleil A."/>
            <person name="Alvarado L."/>
            <person name="Arachchi H.M."/>
            <person name="Berlin A.M."/>
            <person name="Chapman S.B."/>
            <person name="Dewar J."/>
            <person name="Goldberg J."/>
            <person name="Griggs A."/>
            <person name="Gujja S."/>
            <person name="Hansen M."/>
            <person name="Howarth C."/>
            <person name="Imamovic A."/>
            <person name="Larimer J."/>
            <person name="McCowan C."/>
            <person name="Murphy C."/>
            <person name="Neiman D."/>
            <person name="Pearson M."/>
            <person name="Priest M."/>
            <person name="Roberts A."/>
            <person name="Saif S."/>
            <person name="Shea T."/>
            <person name="Sisk P."/>
            <person name="Sykes S."/>
            <person name="Wortman J."/>
            <person name="Nusbaum C."/>
            <person name="Birren B."/>
        </authorList>
    </citation>
    <scope>NUCLEOTIDE SEQUENCE [LARGE SCALE GENOMIC DNA]</scope>
    <source>
        <strain evidence="2">ATCC 31012 / DSM 23050 / BCRC 14357 / CCUG 45561 / CIP 110063 / KCTC 2702 / LMG 19082 / RAG-1</strain>
    </source>
</reference>
<dbReference type="RefSeq" id="WP_004878942.1">
    <property type="nucleotide sequence ID" value="NZ_AKIQ01000062.1"/>
</dbReference>
<dbReference type="HOGENOM" id="CLU_137217_0_0_6"/>
<organism evidence="1 2">
    <name type="scientific">Acinetobacter venetianus (strain ATCC 31012 / DSM 23050 / BCRC 14357 / CCUG 45561 / CIP 110063 / KCTC 2702 / LMG 19082 / RAG-1)</name>
    <dbReference type="NCBI Taxonomy" id="1191460"/>
    <lineage>
        <taxon>Bacteria</taxon>
        <taxon>Pseudomonadati</taxon>
        <taxon>Pseudomonadota</taxon>
        <taxon>Gammaproteobacteria</taxon>
        <taxon>Moraxellales</taxon>
        <taxon>Moraxellaceae</taxon>
        <taxon>Acinetobacter</taxon>
    </lineage>
</organism>
<evidence type="ECO:0000313" key="2">
    <source>
        <dbReference type="Proteomes" id="UP000018445"/>
    </source>
</evidence>
<proteinExistence type="predicted"/>
<name>N9A154_ACIVR</name>
<dbReference type="Proteomes" id="UP000018445">
    <property type="component" value="Unassembled WGS sequence"/>
</dbReference>
<sequence length="131" mass="14944">MLNIQKIKVKAHVRYWEDTTINDVDDTEDGKNVPCKLGELWCPVINVDTGIIENWEIGKTAFIHYKVVDGCGWELLDSTRKVIKSQDEGYVPKTLCPAECGYGDYIIMNIDVNGQIAKWKFDLDDFQDEGV</sequence>